<feature type="chain" id="PRO_5042614489" evidence="1">
    <location>
        <begin position="32"/>
        <end position="3863"/>
    </location>
</feature>
<dbReference type="SMART" id="SM00869">
    <property type="entry name" value="Autotransporter"/>
    <property type="match status" value="1"/>
</dbReference>
<proteinExistence type="predicted"/>
<dbReference type="Proteomes" id="UP001217476">
    <property type="component" value="Chromosome"/>
</dbReference>
<dbReference type="Pfam" id="PF05345">
    <property type="entry name" value="He_PIG"/>
    <property type="match status" value="13"/>
</dbReference>
<dbReference type="GO" id="GO:0016020">
    <property type="term" value="C:membrane"/>
    <property type="evidence" value="ECO:0007669"/>
    <property type="project" value="InterPro"/>
</dbReference>
<dbReference type="PANTHER" id="PTHR37494:SF1">
    <property type="entry name" value="STAPHYLOCOCCUS AUREUS SURFACE PROTEIN A"/>
    <property type="match status" value="1"/>
</dbReference>
<gene>
    <name evidence="3" type="ORF">P0Y65_16935</name>
</gene>
<dbReference type="PANTHER" id="PTHR37494">
    <property type="entry name" value="HEMAGGLUTININ"/>
    <property type="match status" value="1"/>
</dbReference>
<evidence type="ECO:0000313" key="4">
    <source>
        <dbReference type="Proteomes" id="UP001217476"/>
    </source>
</evidence>
<keyword evidence="1" id="KW-0732">Signal</keyword>
<organism evidence="3 4">
    <name type="scientific">Candidatus Devosia phytovorans</name>
    <dbReference type="NCBI Taxonomy" id="3121372"/>
    <lineage>
        <taxon>Bacteria</taxon>
        <taxon>Pseudomonadati</taxon>
        <taxon>Pseudomonadota</taxon>
        <taxon>Alphaproteobacteria</taxon>
        <taxon>Hyphomicrobiales</taxon>
        <taxon>Devosiaceae</taxon>
        <taxon>Devosia</taxon>
    </lineage>
</organism>
<evidence type="ECO:0000256" key="1">
    <source>
        <dbReference type="SAM" id="SignalP"/>
    </source>
</evidence>
<dbReference type="GO" id="GO:0005509">
    <property type="term" value="F:calcium ion binding"/>
    <property type="evidence" value="ECO:0007669"/>
    <property type="project" value="InterPro"/>
</dbReference>
<dbReference type="InterPro" id="IPR013783">
    <property type="entry name" value="Ig-like_fold"/>
</dbReference>
<dbReference type="InterPro" id="IPR005546">
    <property type="entry name" value="Autotransporte_beta"/>
</dbReference>
<feature type="signal peptide" evidence="1">
    <location>
        <begin position="1"/>
        <end position="31"/>
    </location>
</feature>
<dbReference type="SUPFAM" id="SSF49313">
    <property type="entry name" value="Cadherin-like"/>
    <property type="match status" value="11"/>
</dbReference>
<evidence type="ECO:0000313" key="3">
    <source>
        <dbReference type="EMBL" id="WEK03857.1"/>
    </source>
</evidence>
<feature type="domain" description="Autotransporter" evidence="2">
    <location>
        <begin position="3607"/>
        <end position="3863"/>
    </location>
</feature>
<accession>A0AAJ5VUK1</accession>
<dbReference type="InterPro" id="IPR036709">
    <property type="entry name" value="Autotransporte_beta_dom_sf"/>
</dbReference>
<sequence length="3863" mass="381623">MQAGVRLIWRCTLSVMLGVLLVLMLASMALAASAGCNAVNSGLLNYTGKSQPIQTRTILLTNFFGGDRLNYSHTSSPVRSGNTLILSAGGLYLTQQTTNAPTHTMSGVVGSVLGLELLNLAVTAQSNDPQAGVLIAGLLGNPTDIVVTVTCTPGPSPTTLAVSSNGPTVLGQNTVLTATAAATDGLTPTGNVTFTVDGVAQSPVALNGSGVATLNVAGLTVGNHTVSASYSGAASFNPSSGTLAFGHTVNRAATTTTVSSSTASAPVGSPIILTAQVASVAPGTGIPQGSVVFSVDGFDRGTVALDANGRAQLTVNAAIPNTHVVNARYILSDNYLASNGNLPGGQLVVKAPTAIAVSKSPSTNTSFGQPVTFTATLTSGGGTPPGLVTFTIDGAAQLAVLNNGIASVTTSALAVGPHTVAVSYAGTGDLEAASATLDGGHTVGAIVTTTALTSNGPITFGQVATVTATVSGGTPSPNGSVVFTVDGVARAPVALDLTGKATLSLSGLTGGNHTISAEYLGVTNYAASTATLSGGLVVNKTTTATVMSPTSAVTVGQPLNLMAGVGAAGSLAPPDGTVVFTVGGVAQAPVTLVNGTANLLVPDLAVGTYAITAAYSGGDSYLPSSDTGSGTVNKAASTLVVNSSANPSVTGQGLTLTAIASGPAAAGAPTGTVVFTIDGVDSDPVNLSGGSASLAMSAKPVGTHTVTAAYSGNANLNPSSASLPGGQTVARAATSVSISSDTPAPALGATVTFTAQVAPVAPGSGTPTGNVVFSIDGVPQSPVALSGGSASLVRSNLGVGSHSITALYVGDVSYASSSGTLSGGTTVTAAATSTTLAFAPANPVYHDTATLTATVTSTGGTPAGTVIFTVNSVDRPAVPLVNGVATLPLVDLAVGSYTLGARYVATASYLASAATDRSMTVSAATTATTVSALPSSIRLGESTTISAAVTSSQGIPGGTVEFRADGNLLGTASLTAGAASLTTSALTRGSHAITVNYLGNANFAASTGALSGNLTVAPAATTLTASATPLPATFGQPVTLRAEASAISGTPSGSVIFTVGGVAQAPAALNASGVATLTVTGLEPGVTTVSASYAGDGDHAAASTILPGGVVVTRAATAIAVTTSPASPSFGQPITATATLTSTTGTPATGDVTFLVDGVARVPVTPTGGVASLNLGVLSAGSHTIVAQFAGDTHFSPVAGSTTVTLSAAATSMVLDATPDPARFGDAVMLTATLASDAGTPGGTVIFIVDGQAQAPATVNGAGVASLTTSALTVGTHSVTATYAANGNYLGTTATLNGGVEIDVATTQTALTASPGPYIVGDTVTLTANVTADHGTPNGTIIFTVDGLARPPIALVNGTATINQVLQTAGSHSVTATYSGGANFAPSSATLAQPISAGKASSDLQLTLAPNGEFGAILTVSAAATSSGGTPTGTVLFYVDGAQVGSGILAGGTATLVLPTIGAGTHTVSAAYGGDLNFSPDLTDPKSITISPAATTATVTATPSTAFVGQPITFAVSVRTTNGNAPVPGTATIDIGPATYPVALVNGTGSLSLSVIPAGTWPVTVNYAANGNYLGSTGTLAGGDITISPAPTAISVTPILPRAVSGMAYTGSFTAFGGTPNVLPPPYSYAVTLGSLPPGLNLDQSSGIVSGTLGAAGTYNWTVTATDSLNATGSVAAELTVLEPVTVILPPTLPSATFGVDFAQSVAASGGTSPYVYGVTMGSLPQGVALNPLNGDLTGSPTQLGSASFQITATDADGFAGAQAYTVVTIAPTVSVSGTFGDATVGAPYTGSVTVTGGAAPMGFTSDGSLPPGLSVDTSTGVLSGTPTTAGTYAFGIIATDANGFTGRFDASVDVDAQPMIVLPSTLATPRQNRPYSQALAAIGGTPPYAYEIASGSLPTGLSLNATTGRISGTPTAAGSFTFELRATDSAATPLVGLRSYTLEVQPAATLVVDTNIGAITAGTTVDKTISVSGGTGPYSTSVISATLPAGITFDPVTRKLTGTTLALGSYALVLEIADANGDSVTASVAIAVLAPPIIVTAAIDDHDFGEPATGLVAAIGGIAPYAYSAIGLPAGVTVNATTGVVSGTATQAGTFNATLTATDTNGFTGTAQVALTIAPPVLSLSSLPTDFMRGRPVSETITLLNGTTPVDFVLTGNLPDGLSFDTTTGELTGTPTMIGMRSFTITATDANGFTASATYTVEITSDIGTATLPASLPQVVAGETYSASVAATGGATPLTYALSGSLPAGITFNVTNGIFGGSTLLVDDYPIAVTVTGSDGRTNSRNYVLAVVAPTIAAAGTLDDAVAGAAYSDTVGLTGGKAPYQVALKAGSSLPDSLTISANGTISGTPTDAGSFSFVLTVTDANGFAVDVTYGMTIAAPTIALTANVPLGRIGQLYAGSITATGGAAPLGYAVTTGTLPTGLSLNVSTGAITGAPSAAGSSTVTITATDANGFTAAQTVELTIDTNVGNATLGVLDTPIYRQVYADSVAATGGTAPFTYALAAGALPTGLSLNTATGAVTGTPTATGDFSFTITATDNAGLINSRTYSLAIAEPELTISFTPQAGQEGEPYPPTSVSISGGRAPYQYELTDAPAGLTISTSGVISGTPTEQGSFNPTITVTDADGFRVSRRFALIVAAAPVTLDLPADVPDGIAGQFYSTSVVPSNAVGAVTYSAINLSLPPLGLSLNTTTGIISGTPIVPSFYNFTVRAVDSAGNVGERSYSMLVVAPLLNVPTTTTVTPAANSAVIGESLGVTVEVTANSGTNTPSGLVTLTDSQTGLPLATGALAADGTANFNIPFTTTGTRTLSAQFTSLLAFASSTGTSPPINVTAVPTTLTLSGPTGSVSALTPLVFVASVERNAPSNGPAGPGSIIFSVDGTDVLTAPSLLGSASYATLGLSAGEHTIRARYVSTTGIDLGSSDEIILNVTSPTLTTLSAPLGDILFGETATFTAAVTALNPGEPVSGNVIFRDNGNVVATVAVNNNGQAVHTLVSPAVGIHLVTAEYVGDQYHDGSAALGLSLNVLGLPPVQVVSTTVLLGSPTAPQVGEPFTLTATVTAAGGVVVPLGLVTFVNETTGVTLGTAPLVLGVATLSLVMTDDTATTFRADYPGDLLTLPSSDTLVVAPTGAETETELRVSATSVLPGETVELTANVRRLGGGFVNSGTIIFTADGVTFAQVPTNGGSTATVTSDPIAGSVEFRAEFVPDGGSADQGSVSSPQIVSAAKATPTLSANISILLDGSAVGRITVNPPNGISRAPTGTIDLVGGGLPMRTLTLVNGIANFSYPAGSFGPGSTTFTFDYSGDDWFTAASDSASIMATAQLPTQTSVSLSASQVRPTIPVTATINVTSSVVVNDGQVEILQNGVLLDTLDLINGEASFVLTDLDPGANAITAHYLGTQNYGQSYSGAANVTVAGAAPGALSVVLEADSMALFEAGQSITVSALIAANAGPADNISISSALSFNCPRTSLDEGETMTCSATYTVSEADMAAGGVDFFVLVSADGIADVSATLSLRSEADTISETFEDMGNTFVANRMRVLSSSIKLPNIFMRRSVLSGARAGTVMANADGSSQLLAFSTSLAEWRAYSAAQAADGLALSDPGSQEQLPFNIWLDTNYTIHASTDDDPSWGQIGTLAVGADYLITDDILAGVLIQGDWATEESDDGMVEGTGFLIGPYVSIALGENLSFDATILYGQSRNTATSNMFGDTFSGDFDTTRLLAMGELSGYFELDDLQVRPNIAFTLGNETIADYTVTNADGDSVSVPGGDQLQYRLTVGTEFEYEIMLDDGSRLTPSLGFDVGVAGGTQPDQPDNQTIVGGISVGVDYETEAGLLLGLEFSTELDSGGFSSASIRASIKGRF</sequence>
<dbReference type="InterPro" id="IPR032109">
    <property type="entry name" value="Big_3_5"/>
</dbReference>
<evidence type="ECO:0000259" key="2">
    <source>
        <dbReference type="PROSITE" id="PS51208"/>
    </source>
</evidence>
<name>A0AAJ5VUK1_9HYPH</name>
<dbReference type="InterPro" id="IPR015919">
    <property type="entry name" value="Cadherin-like_sf"/>
</dbReference>
<dbReference type="EMBL" id="CP119312">
    <property type="protein sequence ID" value="WEK03857.1"/>
    <property type="molecule type" value="Genomic_DNA"/>
</dbReference>
<dbReference type="Pfam" id="PF16640">
    <property type="entry name" value="Big_3_5"/>
    <property type="match status" value="17"/>
</dbReference>
<dbReference type="SUPFAM" id="SSF103515">
    <property type="entry name" value="Autotransporter"/>
    <property type="match status" value="1"/>
</dbReference>
<reference evidence="3" key="1">
    <citation type="submission" date="2023-03" db="EMBL/GenBank/DDBJ databases">
        <title>Andean soil-derived lignocellulolytic bacterial consortium as a source of novel taxa and putative plastic-active enzymes.</title>
        <authorList>
            <person name="Diaz-Garcia L."/>
            <person name="Chuvochina M."/>
            <person name="Feuerriegel G."/>
            <person name="Bunk B."/>
            <person name="Sproer C."/>
            <person name="Streit W.R."/>
            <person name="Rodriguez L.M."/>
            <person name="Overmann J."/>
            <person name="Jimenez D.J."/>
        </authorList>
    </citation>
    <scope>NUCLEOTIDE SEQUENCE</scope>
    <source>
        <strain evidence="3">MAG 4196</strain>
    </source>
</reference>
<dbReference type="PROSITE" id="PS51208">
    <property type="entry name" value="AUTOTRANSPORTER"/>
    <property type="match status" value="1"/>
</dbReference>
<dbReference type="Gene3D" id="2.60.40.10">
    <property type="entry name" value="Immunoglobulins"/>
    <property type="match status" value="35"/>
</dbReference>
<protein>
    <submittedName>
        <fullName evidence="3">Ig-like domain repeat protein</fullName>
    </submittedName>
</protein>